<protein>
    <submittedName>
        <fullName evidence="7">Glycine betaine/proline transport system substrate-binding protein</fullName>
    </submittedName>
</protein>
<reference evidence="7 8" key="1">
    <citation type="submission" date="2017-05" db="EMBL/GenBank/DDBJ databases">
        <authorList>
            <person name="Varghese N."/>
            <person name="Submissions S."/>
        </authorList>
    </citation>
    <scope>NUCLEOTIDE SEQUENCE [LARGE SCALE GENOMIC DNA]</scope>
    <source>
        <strain evidence="7 8">DSM 27040</strain>
    </source>
</reference>
<evidence type="ECO:0000313" key="8">
    <source>
        <dbReference type="Proteomes" id="UP000319040"/>
    </source>
</evidence>
<keyword evidence="8" id="KW-1185">Reference proteome</keyword>
<proteinExistence type="predicted"/>
<dbReference type="GO" id="GO:0015226">
    <property type="term" value="F:carnitine transmembrane transporter activity"/>
    <property type="evidence" value="ECO:0007669"/>
    <property type="project" value="TreeGrafter"/>
</dbReference>
<evidence type="ECO:0000313" key="7">
    <source>
        <dbReference type="EMBL" id="SMO80103.1"/>
    </source>
</evidence>
<dbReference type="Proteomes" id="UP000319040">
    <property type="component" value="Unassembled WGS sequence"/>
</dbReference>
<dbReference type="OrthoDB" id="9787902at2"/>
<evidence type="ECO:0000256" key="1">
    <source>
        <dbReference type="ARBA" id="ARBA00004236"/>
    </source>
</evidence>
<dbReference type="GO" id="GO:0043190">
    <property type="term" value="C:ATP-binding cassette (ABC) transporter complex"/>
    <property type="evidence" value="ECO:0007669"/>
    <property type="project" value="InterPro"/>
</dbReference>
<comment type="subcellular location">
    <subcellularLocation>
        <location evidence="1">Cell membrane</location>
    </subcellularLocation>
</comment>
<sequence length="295" mass="33827">MKQIRNYILLMCISVGALGACDFTNTKEDEGNAVKMVYTEWSESVAITHLAKVLLQEKLEYDVTIKLANVHDVYEDLANGQAHVFADGWLPETHRTYIEKYPSGAFDQIGIIYPGARTGLIVPAYSKYQSIGDLATASSSEIIGIEAEAGVMMHAKSSIETYGLKNTKLLEMAEGKMLVKFTDAYSRRNEIVITGWEPHWLFARFDVRFLDDPNNVFGEKENIVAMGTKAFAELRPRAYRFFERMQLSEQQFNSLMYFVKQYEDPEIGVREWIKKNEYVVNQWIKGLKPEREKIM</sequence>
<feature type="domain" description="ABC-type glycine betaine transport system substrate-binding" evidence="6">
    <location>
        <begin position="34"/>
        <end position="275"/>
    </location>
</feature>
<evidence type="ECO:0000256" key="5">
    <source>
        <dbReference type="SAM" id="SignalP"/>
    </source>
</evidence>
<dbReference type="EMBL" id="FXTB01000008">
    <property type="protein sequence ID" value="SMO80103.1"/>
    <property type="molecule type" value="Genomic_DNA"/>
</dbReference>
<gene>
    <name evidence="7" type="ORF">SAMN06265379_10817</name>
</gene>
<dbReference type="InterPro" id="IPR007210">
    <property type="entry name" value="ABC_Gly_betaine_transp_sub-bd"/>
</dbReference>
<dbReference type="Gene3D" id="3.40.190.10">
    <property type="entry name" value="Periplasmic binding protein-like II"/>
    <property type="match status" value="1"/>
</dbReference>
<feature type="signal peptide" evidence="5">
    <location>
        <begin position="1"/>
        <end position="19"/>
    </location>
</feature>
<keyword evidence="2" id="KW-0813">Transport</keyword>
<dbReference type="PROSITE" id="PS51257">
    <property type="entry name" value="PROKAR_LIPOPROTEIN"/>
    <property type="match status" value="1"/>
</dbReference>
<organism evidence="7 8">
    <name type="scientific">Saccharicrinis carchari</name>
    <dbReference type="NCBI Taxonomy" id="1168039"/>
    <lineage>
        <taxon>Bacteria</taxon>
        <taxon>Pseudomonadati</taxon>
        <taxon>Bacteroidota</taxon>
        <taxon>Bacteroidia</taxon>
        <taxon>Marinilabiliales</taxon>
        <taxon>Marinilabiliaceae</taxon>
        <taxon>Saccharicrinis</taxon>
    </lineage>
</organism>
<dbReference type="CDD" id="cd13639">
    <property type="entry name" value="PBP2_OpuAC_like"/>
    <property type="match status" value="1"/>
</dbReference>
<keyword evidence="3" id="KW-1003">Cell membrane</keyword>
<dbReference type="Pfam" id="PF04069">
    <property type="entry name" value="OpuAC"/>
    <property type="match status" value="1"/>
</dbReference>
<dbReference type="RefSeq" id="WP_142534076.1">
    <property type="nucleotide sequence ID" value="NZ_FXTB01000008.1"/>
</dbReference>
<dbReference type="Gene3D" id="3.40.190.100">
    <property type="entry name" value="Glycine betaine-binding periplasmic protein, domain 2"/>
    <property type="match status" value="1"/>
</dbReference>
<name>A0A521E850_SACCC</name>
<evidence type="ECO:0000256" key="3">
    <source>
        <dbReference type="ARBA" id="ARBA00022475"/>
    </source>
</evidence>
<dbReference type="GO" id="GO:0005275">
    <property type="term" value="F:amine transmembrane transporter activity"/>
    <property type="evidence" value="ECO:0007669"/>
    <property type="project" value="TreeGrafter"/>
</dbReference>
<accession>A0A521E850</accession>
<dbReference type="PANTHER" id="PTHR47737:SF1">
    <property type="entry name" value="GLYCINE BETAINE_PROLINE BETAINE TRANSPORT SYSTEM PERMEASE PROTEIN PROW"/>
    <property type="match status" value="1"/>
</dbReference>
<keyword evidence="4" id="KW-0472">Membrane</keyword>
<evidence type="ECO:0000256" key="2">
    <source>
        <dbReference type="ARBA" id="ARBA00022448"/>
    </source>
</evidence>
<feature type="chain" id="PRO_5021864648" evidence="5">
    <location>
        <begin position="20"/>
        <end position="295"/>
    </location>
</feature>
<dbReference type="AlphaFoldDB" id="A0A521E850"/>
<evidence type="ECO:0000259" key="6">
    <source>
        <dbReference type="Pfam" id="PF04069"/>
    </source>
</evidence>
<dbReference type="SUPFAM" id="SSF53850">
    <property type="entry name" value="Periplasmic binding protein-like II"/>
    <property type="match status" value="1"/>
</dbReference>
<dbReference type="GO" id="GO:0015871">
    <property type="term" value="P:choline transport"/>
    <property type="evidence" value="ECO:0007669"/>
    <property type="project" value="TreeGrafter"/>
</dbReference>
<dbReference type="GO" id="GO:0031460">
    <property type="term" value="P:glycine betaine transport"/>
    <property type="evidence" value="ECO:0007669"/>
    <property type="project" value="TreeGrafter"/>
</dbReference>
<evidence type="ECO:0000256" key="4">
    <source>
        <dbReference type="ARBA" id="ARBA00023136"/>
    </source>
</evidence>
<keyword evidence="5" id="KW-0732">Signal</keyword>
<dbReference type="PANTHER" id="PTHR47737">
    <property type="entry name" value="GLYCINE BETAINE/PROLINE BETAINE TRANSPORT SYSTEM PERMEASE PROTEIN PROW"/>
    <property type="match status" value="1"/>
</dbReference>